<dbReference type="Pfam" id="PF07859">
    <property type="entry name" value="Abhydrolase_3"/>
    <property type="match status" value="1"/>
</dbReference>
<accession>A0A0G4G5P5</accession>
<dbReference type="InterPro" id="IPR050300">
    <property type="entry name" value="GDXG_lipolytic_enzyme"/>
</dbReference>
<dbReference type="VEuPathDB" id="CryptoDB:Cvel_20341"/>
<dbReference type="SUPFAM" id="SSF53474">
    <property type="entry name" value="alpha/beta-Hydrolases"/>
    <property type="match status" value="1"/>
</dbReference>
<dbReference type="EMBL" id="CDMZ01000902">
    <property type="protein sequence ID" value="CEM23648.1"/>
    <property type="molecule type" value="Genomic_DNA"/>
</dbReference>
<feature type="transmembrane region" description="Helical" evidence="3">
    <location>
        <begin position="46"/>
        <end position="69"/>
    </location>
</feature>
<keyword evidence="1" id="KW-0378">Hydrolase</keyword>
<evidence type="ECO:0000313" key="5">
    <source>
        <dbReference type="EMBL" id="CEM23648.1"/>
    </source>
</evidence>
<evidence type="ECO:0000256" key="1">
    <source>
        <dbReference type="ARBA" id="ARBA00022801"/>
    </source>
</evidence>
<evidence type="ECO:0000256" key="3">
    <source>
        <dbReference type="SAM" id="Phobius"/>
    </source>
</evidence>
<keyword evidence="3" id="KW-0472">Membrane</keyword>
<evidence type="ECO:0000256" key="2">
    <source>
        <dbReference type="SAM" id="MobiDB-lite"/>
    </source>
</evidence>
<dbReference type="GO" id="GO:0016787">
    <property type="term" value="F:hydrolase activity"/>
    <property type="evidence" value="ECO:0007669"/>
    <property type="project" value="UniProtKB-KW"/>
</dbReference>
<keyword evidence="3" id="KW-1133">Transmembrane helix</keyword>
<reference evidence="5" key="1">
    <citation type="submission" date="2014-11" db="EMBL/GenBank/DDBJ databases">
        <authorList>
            <person name="Otto D Thomas"/>
            <person name="Naeem Raeece"/>
        </authorList>
    </citation>
    <scope>NUCLEOTIDE SEQUENCE</scope>
</reference>
<sequence length="496" mass="54180">MRCTQEPDPDKPSEGVASTTGSAEAGPEFLLTRSSQSRPLISFKNVFALAASLAAFATVLALVLPYPVIFYGVRAAHSLLIWRLFLFGTPGWMEGRHHEEMSWEFRALSVMLFWQDSIDYPFSHPRGFEVMRKEVDRMATLVPLHKQAKVQLVDAGGFPAALVDVRAVAEPSEREKLSEGTLVYFHGGGFSMGSMGGYLGVGTQMAISFGVTHALVPDYPRIPEAGGLGDVVDGAFVSYLWLLRQLDEARRKSTKIICAGESAGASLCLYILLQARKHEEETGEKLRLPDAVILLSPWVWPGLHSSAPSLSKFKDTDAFCRPRVSKWIMKTFAEAHPGLLAERGNPEGAQISSHSQQISHHFPSLPADLQPFNLLAAVAEGRLGPDLPPTFVSVGGGELLLDMGLEFARLLGIPSALVTRSDFVSSGVSPTSDGKASSEIEAEDQIRPCLEGERGDCLSVVPHMPHVFQCFPSFVKEAREELLRIRTWLRGLGLSE</sequence>
<dbReference type="InterPro" id="IPR013094">
    <property type="entry name" value="AB_hydrolase_3"/>
</dbReference>
<keyword evidence="3" id="KW-0812">Transmembrane</keyword>
<dbReference type="PANTHER" id="PTHR48081">
    <property type="entry name" value="AB HYDROLASE SUPERFAMILY PROTEIN C4A8.06C"/>
    <property type="match status" value="1"/>
</dbReference>
<gene>
    <name evidence="5" type="ORF">Cvel_20341</name>
</gene>
<organism evidence="5">
    <name type="scientific">Chromera velia CCMP2878</name>
    <dbReference type="NCBI Taxonomy" id="1169474"/>
    <lineage>
        <taxon>Eukaryota</taxon>
        <taxon>Sar</taxon>
        <taxon>Alveolata</taxon>
        <taxon>Colpodellida</taxon>
        <taxon>Chromeraceae</taxon>
        <taxon>Chromera</taxon>
    </lineage>
</organism>
<proteinExistence type="predicted"/>
<dbReference type="Gene3D" id="3.40.50.1820">
    <property type="entry name" value="alpha/beta hydrolase"/>
    <property type="match status" value="1"/>
</dbReference>
<dbReference type="InterPro" id="IPR029058">
    <property type="entry name" value="AB_hydrolase_fold"/>
</dbReference>
<evidence type="ECO:0000259" key="4">
    <source>
        <dbReference type="Pfam" id="PF07859"/>
    </source>
</evidence>
<feature type="domain" description="Alpha/beta hydrolase fold-3" evidence="4">
    <location>
        <begin position="182"/>
        <end position="410"/>
    </location>
</feature>
<name>A0A0G4G5P5_9ALVE</name>
<protein>
    <recommendedName>
        <fullName evidence="4">Alpha/beta hydrolase fold-3 domain-containing protein</fullName>
    </recommendedName>
</protein>
<feature type="region of interest" description="Disordered" evidence="2">
    <location>
        <begin position="1"/>
        <end position="23"/>
    </location>
</feature>
<dbReference type="AlphaFoldDB" id="A0A0G4G5P5"/>
<dbReference type="PANTHER" id="PTHR48081:SF8">
    <property type="entry name" value="ALPHA_BETA HYDROLASE FOLD-3 DOMAIN-CONTAINING PROTEIN-RELATED"/>
    <property type="match status" value="1"/>
</dbReference>